<dbReference type="InterPro" id="IPR016024">
    <property type="entry name" value="ARM-type_fold"/>
</dbReference>
<accession>A0A402ACV3</accession>
<sequence length="561" mass="62446">MQQESIQAALALLLGPKTEYRTRLRASRRLAKQGSTILPLILSTFSNYPEITRPAWPWWPPQYEHTSRLLLHLCQLEKISLAELLQHPILGDAPGPVLWTSIMEAASLVPQEDNEELLCQGLHTGWASVRYAAAMALATRARTHSLHPSTCTILHHHQGEQETYPVRLTASYALLNNGDPAGLEILMCLLLAEIPAEIRKAATFILATEVPLQLTTDQQERLSAHLIQLLGDPDIDIAQQAAHALSKIASAQTVTVLYPLLETTDERLQIIILTVLEEIAQHNKTLRHQMRQHTLTMRLLPMLKSIHPDLRRQACYTLAACGGEYVAAVLGTIVMNKEHPGQGEVIECLRCFHGALRAPLRGHIVRWLLRVLATPQEEIQVTALDSLAQLLWQARNSGRQPAWQEISQEIIQDGTIIELLHANSPLLRQRALELCAALGNFLHTTKDLHPYCQFLLLNDSDSGVRACAAYVYGQIGARWAISSLLQALLDADEHVASTALHALGEIATTEDTIVVYALLELARLQEEPSSAHNLAREAQAILKKWQKAEQNEARKTLHSLN</sequence>
<protein>
    <recommendedName>
        <fullName evidence="3">HEAT repeat-containing PBS lyase</fullName>
    </recommendedName>
</protein>
<dbReference type="Gene3D" id="1.25.10.10">
    <property type="entry name" value="Leucine-rich Repeat Variant"/>
    <property type="match status" value="3"/>
</dbReference>
<proteinExistence type="predicted"/>
<comment type="caution">
    <text evidence="1">The sequence shown here is derived from an EMBL/GenBank/DDBJ whole genome shotgun (WGS) entry which is preliminary data.</text>
</comment>
<name>A0A402ACV3_9CHLR</name>
<dbReference type="GO" id="GO:0016491">
    <property type="term" value="F:oxidoreductase activity"/>
    <property type="evidence" value="ECO:0007669"/>
    <property type="project" value="TreeGrafter"/>
</dbReference>
<evidence type="ECO:0008006" key="3">
    <source>
        <dbReference type="Google" id="ProtNLM"/>
    </source>
</evidence>
<evidence type="ECO:0000313" key="2">
    <source>
        <dbReference type="Proteomes" id="UP000287188"/>
    </source>
</evidence>
<dbReference type="InterPro" id="IPR011989">
    <property type="entry name" value="ARM-like"/>
</dbReference>
<keyword evidence="2" id="KW-1185">Reference proteome</keyword>
<dbReference type="Proteomes" id="UP000287188">
    <property type="component" value="Unassembled WGS sequence"/>
</dbReference>
<reference evidence="2" key="1">
    <citation type="submission" date="2018-12" db="EMBL/GenBank/DDBJ databases">
        <title>Tengunoibacter tsumagoiensis gen. nov., sp. nov., Dictyobacter kobayashii sp. nov., D. alpinus sp. nov., and D. joshuensis sp. nov. and description of Dictyobacteraceae fam. nov. within the order Ktedonobacterales isolated from Tengu-no-mugimeshi.</title>
        <authorList>
            <person name="Wang C.M."/>
            <person name="Zheng Y."/>
            <person name="Sakai Y."/>
            <person name="Toyoda A."/>
            <person name="Minakuchi Y."/>
            <person name="Abe K."/>
            <person name="Yokota A."/>
            <person name="Yabe S."/>
        </authorList>
    </citation>
    <scope>NUCLEOTIDE SEQUENCE [LARGE SCALE GENOMIC DNA]</scope>
    <source>
        <strain evidence="2">Uno11</strain>
    </source>
</reference>
<evidence type="ECO:0000313" key="1">
    <source>
        <dbReference type="EMBL" id="GCE16939.1"/>
    </source>
</evidence>
<dbReference type="OrthoDB" id="139432at2"/>
<dbReference type="EMBL" id="BIFS01000001">
    <property type="protein sequence ID" value="GCE16939.1"/>
    <property type="molecule type" value="Genomic_DNA"/>
</dbReference>
<dbReference type="SUPFAM" id="SSF48371">
    <property type="entry name" value="ARM repeat"/>
    <property type="match status" value="1"/>
</dbReference>
<dbReference type="PANTHER" id="PTHR12697">
    <property type="entry name" value="PBS LYASE HEAT-LIKE PROTEIN"/>
    <property type="match status" value="1"/>
</dbReference>
<dbReference type="Pfam" id="PF13646">
    <property type="entry name" value="HEAT_2"/>
    <property type="match status" value="1"/>
</dbReference>
<organism evidence="1 2">
    <name type="scientific">Dictyobacter kobayashii</name>
    <dbReference type="NCBI Taxonomy" id="2014872"/>
    <lineage>
        <taxon>Bacteria</taxon>
        <taxon>Bacillati</taxon>
        <taxon>Chloroflexota</taxon>
        <taxon>Ktedonobacteria</taxon>
        <taxon>Ktedonobacterales</taxon>
        <taxon>Dictyobacteraceae</taxon>
        <taxon>Dictyobacter</taxon>
    </lineage>
</organism>
<dbReference type="PANTHER" id="PTHR12697:SF5">
    <property type="entry name" value="DEOXYHYPUSINE HYDROXYLASE"/>
    <property type="match status" value="1"/>
</dbReference>
<gene>
    <name evidence="1" type="ORF">KDK_07390</name>
</gene>
<dbReference type="RefSeq" id="WP_126548720.1">
    <property type="nucleotide sequence ID" value="NZ_BIFS01000001.1"/>
</dbReference>
<dbReference type="AlphaFoldDB" id="A0A402ACV3"/>